<dbReference type="EMBL" id="FQXB01000001">
    <property type="protein sequence ID" value="SHG65058.1"/>
    <property type="molecule type" value="Genomic_DNA"/>
</dbReference>
<sequence length="71" mass="6890">MTFVKLAAAAALAVTATTATAGGLAPEIDEPPVVIVDPVEPTSSLSGLVVPAILVALIAVAASSESDSDSE</sequence>
<gene>
    <name evidence="2" type="ORF">SAMN05444003_0321</name>
</gene>
<keyword evidence="3" id="KW-1185">Reference proteome</keyword>
<evidence type="ECO:0000313" key="3">
    <source>
        <dbReference type="Proteomes" id="UP000184074"/>
    </source>
</evidence>
<protein>
    <recommendedName>
        <fullName evidence="4">Ferrochelatase</fullName>
    </recommendedName>
</protein>
<evidence type="ECO:0008006" key="4">
    <source>
        <dbReference type="Google" id="ProtNLM"/>
    </source>
</evidence>
<proteinExistence type="predicted"/>
<feature type="signal peptide" evidence="1">
    <location>
        <begin position="1"/>
        <end position="21"/>
    </location>
</feature>
<keyword evidence="1" id="KW-0732">Signal</keyword>
<dbReference type="Proteomes" id="UP000184074">
    <property type="component" value="Unassembled WGS sequence"/>
</dbReference>
<reference evidence="2 3" key="1">
    <citation type="submission" date="2016-11" db="EMBL/GenBank/DDBJ databases">
        <authorList>
            <person name="Jaros S."/>
            <person name="Januszkiewicz K."/>
            <person name="Wedrychowicz H."/>
        </authorList>
    </citation>
    <scope>NUCLEOTIDE SEQUENCE [LARGE SCALE GENOMIC DNA]</scope>
    <source>
        <strain evidence="2 3">DSM 28715</strain>
    </source>
</reference>
<dbReference type="RefSeq" id="WP_072898767.1">
    <property type="nucleotide sequence ID" value="NZ_FQXB01000001.1"/>
</dbReference>
<accession>A0A1M5LJ56</accession>
<dbReference type="AlphaFoldDB" id="A0A1M5LJ56"/>
<feature type="chain" id="PRO_5013155337" description="Ferrochelatase" evidence="1">
    <location>
        <begin position="22"/>
        <end position="71"/>
    </location>
</feature>
<organism evidence="2 3">
    <name type="scientific">Cognatiyoonia sediminum</name>
    <dbReference type="NCBI Taxonomy" id="1508389"/>
    <lineage>
        <taxon>Bacteria</taxon>
        <taxon>Pseudomonadati</taxon>
        <taxon>Pseudomonadota</taxon>
        <taxon>Alphaproteobacteria</taxon>
        <taxon>Rhodobacterales</taxon>
        <taxon>Paracoccaceae</taxon>
        <taxon>Cognatiyoonia</taxon>
    </lineage>
</organism>
<evidence type="ECO:0000256" key="1">
    <source>
        <dbReference type="SAM" id="SignalP"/>
    </source>
</evidence>
<evidence type="ECO:0000313" key="2">
    <source>
        <dbReference type="EMBL" id="SHG65058.1"/>
    </source>
</evidence>
<name>A0A1M5LJ56_9RHOB</name>